<comment type="cofactor">
    <cofactor evidence="2 17">
        <name>NAD(+)</name>
        <dbReference type="ChEBI" id="CHEBI:57540"/>
    </cofactor>
</comment>
<dbReference type="Pfam" id="PF24621">
    <property type="entry name" value="DHQS_C"/>
    <property type="match status" value="1"/>
</dbReference>
<keyword evidence="10 17" id="KW-0479">Metal-binding</keyword>
<dbReference type="PANTHER" id="PTHR43622:SF7">
    <property type="entry name" value="3-DEHYDROQUINATE SYNTHASE, CHLOROPLASTIC"/>
    <property type="match status" value="1"/>
</dbReference>
<accession>A0ABT1EIJ0</accession>
<feature type="domain" description="3-dehydroquinate synthase C-terminal" evidence="19">
    <location>
        <begin position="180"/>
        <end position="320"/>
    </location>
</feature>
<evidence type="ECO:0000256" key="15">
    <source>
        <dbReference type="ARBA" id="ARBA00023239"/>
    </source>
</evidence>
<dbReference type="InterPro" id="IPR056179">
    <property type="entry name" value="DHQS_C"/>
</dbReference>
<feature type="binding site" evidence="17">
    <location>
        <begin position="128"/>
        <end position="129"/>
    </location>
    <ligand>
        <name>NAD(+)</name>
        <dbReference type="ChEBI" id="CHEBI:57540"/>
    </ligand>
</feature>
<keyword evidence="8 17" id="KW-0963">Cytoplasm</keyword>
<evidence type="ECO:0000256" key="6">
    <source>
        <dbReference type="ARBA" id="ARBA00013031"/>
    </source>
</evidence>
<keyword evidence="15 17" id="KW-0456">Lyase</keyword>
<evidence type="ECO:0000256" key="1">
    <source>
        <dbReference type="ARBA" id="ARBA00001393"/>
    </source>
</evidence>
<dbReference type="Pfam" id="PF01761">
    <property type="entry name" value="DHQ_synthase"/>
    <property type="match status" value="1"/>
</dbReference>
<dbReference type="InterPro" id="IPR030963">
    <property type="entry name" value="DHQ_synth_fam"/>
</dbReference>
<dbReference type="PIRSF" id="PIRSF001455">
    <property type="entry name" value="DHQ_synth"/>
    <property type="match status" value="1"/>
</dbReference>
<feature type="binding site" evidence="17">
    <location>
        <position position="244"/>
    </location>
    <ligand>
        <name>Zn(2+)</name>
        <dbReference type="ChEBI" id="CHEBI:29105"/>
    </ligand>
</feature>
<evidence type="ECO:0000256" key="12">
    <source>
        <dbReference type="ARBA" id="ARBA00022833"/>
    </source>
</evidence>
<evidence type="ECO:0000256" key="11">
    <source>
        <dbReference type="ARBA" id="ARBA00022741"/>
    </source>
</evidence>
<evidence type="ECO:0000256" key="17">
    <source>
        <dbReference type="HAMAP-Rule" id="MF_00110"/>
    </source>
</evidence>
<feature type="binding site" evidence="17">
    <location>
        <position position="261"/>
    </location>
    <ligand>
        <name>Zn(2+)</name>
        <dbReference type="ChEBI" id="CHEBI:29105"/>
    </ligand>
</feature>
<organism evidence="20 21">
    <name type="scientific">Ohessyouella blattaphilus</name>
    <dbReference type="NCBI Taxonomy" id="2949333"/>
    <lineage>
        <taxon>Bacteria</taxon>
        <taxon>Bacillati</taxon>
        <taxon>Bacillota</taxon>
        <taxon>Clostridia</taxon>
        <taxon>Lachnospirales</taxon>
        <taxon>Lachnospiraceae</taxon>
        <taxon>Ohessyouella</taxon>
    </lineage>
</organism>
<evidence type="ECO:0000256" key="7">
    <source>
        <dbReference type="ARBA" id="ARBA00017684"/>
    </source>
</evidence>
<dbReference type="SUPFAM" id="SSF56796">
    <property type="entry name" value="Dehydroquinate synthase-like"/>
    <property type="match status" value="1"/>
</dbReference>
<dbReference type="Gene3D" id="3.40.50.1970">
    <property type="match status" value="1"/>
</dbReference>
<evidence type="ECO:0000256" key="5">
    <source>
        <dbReference type="ARBA" id="ARBA00005412"/>
    </source>
</evidence>
<feature type="binding site" evidence="17">
    <location>
        <position position="183"/>
    </location>
    <ligand>
        <name>Zn(2+)</name>
        <dbReference type="ChEBI" id="CHEBI:29105"/>
    </ligand>
</feature>
<evidence type="ECO:0000256" key="4">
    <source>
        <dbReference type="ARBA" id="ARBA00004661"/>
    </source>
</evidence>
<dbReference type="EC" id="4.2.3.4" evidence="6 17"/>
<evidence type="ECO:0000256" key="9">
    <source>
        <dbReference type="ARBA" id="ARBA00022605"/>
    </source>
</evidence>
<dbReference type="GO" id="GO:0003856">
    <property type="term" value="F:3-dehydroquinate synthase activity"/>
    <property type="evidence" value="ECO:0007669"/>
    <property type="project" value="UniProtKB-EC"/>
</dbReference>
<dbReference type="Proteomes" id="UP001523565">
    <property type="component" value="Unassembled WGS sequence"/>
</dbReference>
<evidence type="ECO:0000256" key="14">
    <source>
        <dbReference type="ARBA" id="ARBA00023141"/>
    </source>
</evidence>
<keyword evidence="21" id="KW-1185">Reference proteome</keyword>
<evidence type="ECO:0000256" key="13">
    <source>
        <dbReference type="ARBA" id="ARBA00023027"/>
    </source>
</evidence>
<comment type="catalytic activity">
    <reaction evidence="1 17">
        <text>7-phospho-2-dehydro-3-deoxy-D-arabino-heptonate = 3-dehydroquinate + phosphate</text>
        <dbReference type="Rhea" id="RHEA:21968"/>
        <dbReference type="ChEBI" id="CHEBI:32364"/>
        <dbReference type="ChEBI" id="CHEBI:43474"/>
        <dbReference type="ChEBI" id="CHEBI:58394"/>
        <dbReference type="EC" id="4.2.3.4"/>
    </reaction>
</comment>
<dbReference type="InterPro" id="IPR030960">
    <property type="entry name" value="DHQS/DOIS_N"/>
</dbReference>
<evidence type="ECO:0000313" key="20">
    <source>
        <dbReference type="EMBL" id="MCP1110316.1"/>
    </source>
</evidence>
<protein>
    <recommendedName>
        <fullName evidence="7 17">3-dehydroquinate synthase</fullName>
        <shortName evidence="17">DHQS</shortName>
        <ecNumber evidence="6 17">4.2.3.4</ecNumber>
    </recommendedName>
</protein>
<comment type="caution">
    <text evidence="20">The sequence shown here is derived from an EMBL/GenBank/DDBJ whole genome shotgun (WGS) entry which is preliminary data.</text>
</comment>
<evidence type="ECO:0000256" key="10">
    <source>
        <dbReference type="ARBA" id="ARBA00022723"/>
    </source>
</evidence>
<evidence type="ECO:0000259" key="18">
    <source>
        <dbReference type="Pfam" id="PF01761"/>
    </source>
</evidence>
<evidence type="ECO:0000256" key="3">
    <source>
        <dbReference type="ARBA" id="ARBA00004496"/>
    </source>
</evidence>
<keyword evidence="12 17" id="KW-0862">Zinc</keyword>
<evidence type="ECO:0000259" key="19">
    <source>
        <dbReference type="Pfam" id="PF24621"/>
    </source>
</evidence>
<feature type="binding site" evidence="17">
    <location>
        <begin position="168"/>
        <end position="171"/>
    </location>
    <ligand>
        <name>NAD(+)</name>
        <dbReference type="ChEBI" id="CHEBI:57540"/>
    </ligand>
</feature>
<dbReference type="PANTHER" id="PTHR43622">
    <property type="entry name" value="3-DEHYDROQUINATE SYNTHASE"/>
    <property type="match status" value="1"/>
</dbReference>
<evidence type="ECO:0000256" key="2">
    <source>
        <dbReference type="ARBA" id="ARBA00001911"/>
    </source>
</evidence>
<keyword evidence="9 17" id="KW-0028">Amino-acid biosynthesis</keyword>
<feature type="binding site" evidence="17">
    <location>
        <begin position="104"/>
        <end position="108"/>
    </location>
    <ligand>
        <name>NAD(+)</name>
        <dbReference type="ChEBI" id="CHEBI:57540"/>
    </ligand>
</feature>
<feature type="domain" description="3-dehydroquinate synthase N-terminal" evidence="18">
    <location>
        <begin position="66"/>
        <end position="176"/>
    </location>
</feature>
<name>A0ABT1EIJ0_9FIRM</name>
<feature type="binding site" evidence="17">
    <location>
        <position position="150"/>
    </location>
    <ligand>
        <name>NAD(+)</name>
        <dbReference type="ChEBI" id="CHEBI:57540"/>
    </ligand>
</feature>
<evidence type="ECO:0000256" key="8">
    <source>
        <dbReference type="ARBA" id="ARBA00022490"/>
    </source>
</evidence>
<comment type="cofactor">
    <cofactor evidence="17">
        <name>Co(2+)</name>
        <dbReference type="ChEBI" id="CHEBI:48828"/>
    </cofactor>
    <cofactor evidence="17">
        <name>Zn(2+)</name>
        <dbReference type="ChEBI" id="CHEBI:29105"/>
    </cofactor>
    <text evidence="17">Binds 1 divalent metal cation per subunit. Can use either Co(2+) or Zn(2+).</text>
</comment>
<evidence type="ECO:0000313" key="21">
    <source>
        <dbReference type="Proteomes" id="UP001523565"/>
    </source>
</evidence>
<evidence type="ECO:0000256" key="16">
    <source>
        <dbReference type="ARBA" id="ARBA00023285"/>
    </source>
</evidence>
<dbReference type="InterPro" id="IPR016037">
    <property type="entry name" value="DHQ_synth_AroB"/>
</dbReference>
<dbReference type="NCBIfam" id="TIGR01357">
    <property type="entry name" value="aroB"/>
    <property type="match status" value="1"/>
</dbReference>
<dbReference type="CDD" id="cd08195">
    <property type="entry name" value="DHQS"/>
    <property type="match status" value="1"/>
</dbReference>
<keyword evidence="13 17" id="KW-0520">NAD</keyword>
<comment type="function">
    <text evidence="17">Catalyzes the conversion of 3-deoxy-D-arabino-heptulosonate 7-phosphate (DAHP) to dehydroquinate (DHQ).</text>
</comment>
<dbReference type="RefSeq" id="WP_262069196.1">
    <property type="nucleotide sequence ID" value="NZ_JAMXOC010000011.1"/>
</dbReference>
<feature type="binding site" evidence="17">
    <location>
        <position position="141"/>
    </location>
    <ligand>
        <name>NAD(+)</name>
        <dbReference type="ChEBI" id="CHEBI:57540"/>
    </ligand>
</feature>
<gene>
    <name evidence="17 20" type="primary">aroB</name>
    <name evidence="20" type="ORF">NK118_08635</name>
</gene>
<dbReference type="HAMAP" id="MF_00110">
    <property type="entry name" value="DHQ_synthase"/>
    <property type="match status" value="1"/>
</dbReference>
<keyword evidence="16 17" id="KW-0170">Cobalt</keyword>
<dbReference type="InterPro" id="IPR050071">
    <property type="entry name" value="Dehydroquinate_synthase"/>
</dbReference>
<reference evidence="20 21" key="1">
    <citation type="journal article" date="2022" name="Genome Biol. Evol.">
        <title>Host diet, physiology and behaviors set the stage for Lachnospiraceae cladogenesis.</title>
        <authorList>
            <person name="Vera-Ponce De Leon A."/>
            <person name="Schneider M."/>
            <person name="Jahnes B.C."/>
            <person name="Sadowski V."/>
            <person name="Camuy-Velez L.A."/>
            <person name="Duan J."/>
            <person name="Sabree Z.L."/>
        </authorList>
    </citation>
    <scope>NUCLEOTIDE SEQUENCE [LARGE SCALE GENOMIC DNA]</scope>
    <source>
        <strain evidence="20 21">PAL227</strain>
    </source>
</reference>
<comment type="similarity">
    <text evidence="5 17">Belongs to the sugar phosphate cyclases superfamily. Dehydroquinate synthase family.</text>
</comment>
<keyword evidence="14 17" id="KW-0057">Aromatic amino acid biosynthesis</keyword>
<keyword evidence="11 17" id="KW-0547">Nucleotide-binding</keyword>
<sequence>MELHVALGKDSYPIQIQNTLLSKVTPYIEEIFSGKRIFLISDDNVFPLYGPALLASLEERYRCHHLVLKSGEPTKSFESLPGIYAQLAKAKMTRSDLIIALGGGVIGDLVGFAASSYLRGVPFVQIPTSLLAQVDSSVGGKVAIDIPEGKNLVGAFYQPKLVLIDPDTLLTLPEKYLGDGMGEVIKYGLIREPQLFETLRNHQGFHDLKGLQTEIIGNCVDCKRKIVEKDPFDKGERMLLNFGHTLAHAIEQYYDYKRESHGEAVAIGMYQITRLAEEKGLSPKGSAAAIKEVLLRYGLPYECGLPLEELIATIGLDKKNLNNALNLILLKDIGEAYIYPTDVNFFISDTIKTI</sequence>
<comment type="pathway">
    <text evidence="4 17">Metabolic intermediate biosynthesis; chorismate biosynthesis; chorismate from D-erythrose 4-phosphate and phosphoenolpyruvate: step 2/7.</text>
</comment>
<dbReference type="Gene3D" id="1.20.1090.10">
    <property type="entry name" value="Dehydroquinate synthase-like - alpha domain"/>
    <property type="match status" value="1"/>
</dbReference>
<dbReference type="EMBL" id="JAMZFV010000011">
    <property type="protein sequence ID" value="MCP1110316.1"/>
    <property type="molecule type" value="Genomic_DNA"/>
</dbReference>
<proteinExistence type="inferred from homology"/>
<comment type="subcellular location">
    <subcellularLocation>
        <location evidence="3 17">Cytoplasm</location>
    </subcellularLocation>
</comment>
<feature type="binding site" evidence="17">
    <location>
        <begin position="70"/>
        <end position="75"/>
    </location>
    <ligand>
        <name>NAD(+)</name>
        <dbReference type="ChEBI" id="CHEBI:57540"/>
    </ligand>
</feature>